<evidence type="ECO:0000313" key="3">
    <source>
        <dbReference type="Proteomes" id="UP001212997"/>
    </source>
</evidence>
<keyword evidence="3" id="KW-1185">Reference proteome</keyword>
<name>A0AAD5V3Z8_9APHY</name>
<comment type="caution">
    <text evidence="2">The sequence shown here is derived from an EMBL/GenBank/DDBJ whole genome shotgun (WGS) entry which is preliminary data.</text>
</comment>
<reference evidence="2" key="1">
    <citation type="submission" date="2022-07" db="EMBL/GenBank/DDBJ databases">
        <title>Genome Sequence of Physisporinus lineatus.</title>
        <authorList>
            <person name="Buettner E."/>
        </authorList>
    </citation>
    <scope>NUCLEOTIDE SEQUENCE</scope>
    <source>
        <strain evidence="2">VT162</strain>
    </source>
</reference>
<accession>A0AAD5V3Z8</accession>
<feature type="compositionally biased region" description="Polar residues" evidence="1">
    <location>
        <begin position="62"/>
        <end position="95"/>
    </location>
</feature>
<dbReference type="AlphaFoldDB" id="A0AAD5V3Z8"/>
<gene>
    <name evidence="2" type="ORF">NLI96_g4733</name>
</gene>
<dbReference type="EMBL" id="JANAWD010000143">
    <property type="protein sequence ID" value="KAJ3485736.1"/>
    <property type="molecule type" value="Genomic_DNA"/>
</dbReference>
<dbReference type="Proteomes" id="UP001212997">
    <property type="component" value="Unassembled WGS sequence"/>
</dbReference>
<evidence type="ECO:0000313" key="2">
    <source>
        <dbReference type="EMBL" id="KAJ3485736.1"/>
    </source>
</evidence>
<evidence type="ECO:0000256" key="1">
    <source>
        <dbReference type="SAM" id="MobiDB-lite"/>
    </source>
</evidence>
<sequence length="114" mass="12338">MAQPPFQALTSAQTAHSPHARRPENDSRRVSKKHTSTTSQSMESIAAPTANENGGPTHEDSTTSVASAHSLRQTNIISGSHHSMGNHTGTVTRFQATNTRKEYRVFGLRVQSSV</sequence>
<organism evidence="2 3">
    <name type="scientific">Meripilus lineatus</name>
    <dbReference type="NCBI Taxonomy" id="2056292"/>
    <lineage>
        <taxon>Eukaryota</taxon>
        <taxon>Fungi</taxon>
        <taxon>Dikarya</taxon>
        <taxon>Basidiomycota</taxon>
        <taxon>Agaricomycotina</taxon>
        <taxon>Agaricomycetes</taxon>
        <taxon>Polyporales</taxon>
        <taxon>Meripilaceae</taxon>
        <taxon>Meripilus</taxon>
    </lineage>
</organism>
<proteinExistence type="predicted"/>
<protein>
    <submittedName>
        <fullName evidence="2">Uncharacterized protein</fullName>
    </submittedName>
</protein>
<feature type="region of interest" description="Disordered" evidence="1">
    <location>
        <begin position="1"/>
        <end position="95"/>
    </location>
</feature>